<organism evidence="1">
    <name type="scientific">Methylophilus methylotrophus</name>
    <name type="common">Bacterium W3A1</name>
    <dbReference type="NCBI Taxonomy" id="17"/>
    <lineage>
        <taxon>Bacteria</taxon>
        <taxon>Pseudomonadati</taxon>
        <taxon>Pseudomonadota</taxon>
        <taxon>Betaproteobacteria</taxon>
        <taxon>Nitrosomonadales</taxon>
        <taxon>Methylophilaceae</taxon>
        <taxon>Methylophilus</taxon>
    </lineage>
</organism>
<evidence type="ECO:0000313" key="1">
    <source>
        <dbReference type="EMBL" id="ACC85608.1"/>
    </source>
</evidence>
<dbReference type="AlphaFoldDB" id="B2MU10"/>
<proteinExistence type="predicted"/>
<dbReference type="EMBL" id="EU616582">
    <property type="protein sequence ID" value="ACC85608.1"/>
    <property type="molecule type" value="Genomic_DNA"/>
</dbReference>
<accession>B2MU10</accession>
<name>B2MU10_METME</name>
<sequence length="426" mass="48821">MYLTLNHPDLFRIVQMLPCGLIAFNHIKKPTLVIKTSKEAILTAKINREFKIYLYQTTSACVLVSAFFDDSDSPLFITTPIVRDDQHSLDLLRFLINNDFTICFFDELNREFLSVNATGNLVSIFESIHLMPLPSPEEAHNALNEAEFWFSLRSAADDESSIQVSLLDNLFPDDFVIYDLSSNKNDMTSLVRETKPGYYQEADIAKLLTRAFSLESIYQNPVKTSDSKELADVVVFGQKEILIIQAKDSENNQKQVLEVSLDKKCAKSSKKLSEALAQLTDTILTISNTPIVDVRVGKKKCTLNFEGKQLIGIVVVKELFNDIYDKYSQKVFEHVELSKAPIVFFDYPEFARMTFHCNSEELLLYALHRIFSSAIENGMYKRLRFTQPIITDGHDSYFRIQNRPHSDEAYLICTEDEMKLSNKFKD</sequence>
<evidence type="ECO:0008006" key="2">
    <source>
        <dbReference type="Google" id="ProtNLM"/>
    </source>
</evidence>
<reference evidence="1" key="1">
    <citation type="journal article" date="2008" name="Nucleic Acids Res.">
        <title>MmeI: a minimal Type II restriction-modification system that only modifies one DNA strand for host protection.</title>
        <authorList>
            <person name="Morgan R.D."/>
            <person name="Bhatia T.K."/>
            <person name="Lovasco L."/>
            <person name="Davis T.B."/>
        </authorList>
    </citation>
    <scope>NUCLEOTIDE SEQUENCE</scope>
    <source>
        <strain evidence="1">CBM13</strain>
    </source>
</reference>
<protein>
    <recommendedName>
        <fullName evidence="2">NERD domain-containing protein</fullName>
    </recommendedName>
</protein>